<keyword evidence="7" id="KW-1185">Reference proteome</keyword>
<evidence type="ECO:0000313" key="7">
    <source>
        <dbReference type="Proteomes" id="UP001165083"/>
    </source>
</evidence>
<evidence type="ECO:0000256" key="1">
    <source>
        <dbReference type="ARBA" id="ARBA00004613"/>
    </source>
</evidence>
<dbReference type="Pfam" id="PF16810">
    <property type="entry name" value="RXLR"/>
    <property type="match status" value="1"/>
</dbReference>
<dbReference type="Proteomes" id="UP001165083">
    <property type="component" value="Unassembled WGS sequence"/>
</dbReference>
<sequence>MAVPTGTHLSMETSLAELQAFNIADSESNGQRLLRIHERATGNDNDDEERAYAIMNKIHTAVGSAKVAQKMKAAAAEEQQLSKAAELIKKKESFQSFLKAKITPEQYKKALRLKEDMSSLYKHSANFEQLKKNPVYLGCASTRSSGKMLRPRLPK</sequence>
<evidence type="ECO:0000256" key="3">
    <source>
        <dbReference type="ARBA" id="ARBA00022525"/>
    </source>
</evidence>
<proteinExistence type="inferred from homology"/>
<organism evidence="6 7">
    <name type="scientific">Phytophthora lilii</name>
    <dbReference type="NCBI Taxonomy" id="2077276"/>
    <lineage>
        <taxon>Eukaryota</taxon>
        <taxon>Sar</taxon>
        <taxon>Stramenopiles</taxon>
        <taxon>Oomycota</taxon>
        <taxon>Peronosporomycetes</taxon>
        <taxon>Peronosporales</taxon>
        <taxon>Peronosporaceae</taxon>
        <taxon>Phytophthora</taxon>
    </lineage>
</organism>
<dbReference type="EMBL" id="BSXW01000741">
    <property type="protein sequence ID" value="GMF28868.1"/>
    <property type="molecule type" value="Genomic_DNA"/>
</dbReference>
<comment type="subcellular location">
    <subcellularLocation>
        <location evidence="1 5">Secreted</location>
    </subcellularLocation>
</comment>
<evidence type="ECO:0000256" key="2">
    <source>
        <dbReference type="ARBA" id="ARBA00010400"/>
    </source>
</evidence>
<comment type="domain">
    <text evidence="5">The RxLR-dEER motif acts to carry the protein into the host cell cytoplasm through binding to cell surface phosphatidylinositol-3-phosphate.</text>
</comment>
<name>A0A9W6U958_9STRA</name>
<comment type="caution">
    <text evidence="6">The sequence shown here is derived from an EMBL/GenBank/DDBJ whole genome shotgun (WGS) entry which is preliminary data.</text>
</comment>
<protein>
    <recommendedName>
        <fullName evidence="5">RxLR effector protein</fullName>
    </recommendedName>
</protein>
<comment type="similarity">
    <text evidence="2 5">Belongs to the RxLR effector family.</text>
</comment>
<evidence type="ECO:0000313" key="6">
    <source>
        <dbReference type="EMBL" id="GMF28868.1"/>
    </source>
</evidence>
<reference evidence="6" key="1">
    <citation type="submission" date="2023-04" db="EMBL/GenBank/DDBJ databases">
        <title>Phytophthora lilii NBRC 32176.</title>
        <authorList>
            <person name="Ichikawa N."/>
            <person name="Sato H."/>
            <person name="Tonouchi N."/>
        </authorList>
    </citation>
    <scope>NUCLEOTIDE SEQUENCE</scope>
    <source>
        <strain evidence="6">NBRC 32176</strain>
    </source>
</reference>
<accession>A0A9W6U958</accession>
<keyword evidence="3 5" id="KW-0964">Secreted</keyword>
<comment type="function">
    <text evidence="5">Effector that suppresses plant defense responses during pathogen infection.</text>
</comment>
<gene>
    <name evidence="6" type="ORF">Plil01_001220100</name>
</gene>
<dbReference type="InterPro" id="IPR031825">
    <property type="entry name" value="RXLR"/>
</dbReference>
<evidence type="ECO:0000256" key="5">
    <source>
        <dbReference type="RuleBase" id="RU367124"/>
    </source>
</evidence>
<keyword evidence="4" id="KW-0732">Signal</keyword>
<evidence type="ECO:0000256" key="4">
    <source>
        <dbReference type="ARBA" id="ARBA00022729"/>
    </source>
</evidence>
<dbReference type="AlphaFoldDB" id="A0A9W6U958"/>